<reference evidence="3" key="1">
    <citation type="submission" date="2016-10" db="EMBL/GenBank/DDBJ databases">
        <authorList>
            <person name="Varghese N."/>
            <person name="Submissions S."/>
        </authorList>
    </citation>
    <scope>NUCLEOTIDE SEQUENCE [LARGE SCALE GENOMIC DNA]</scope>
    <source>
        <strain evidence="3">CGMCC 1.11012</strain>
    </source>
</reference>
<proteinExistence type="predicted"/>
<dbReference type="AlphaFoldDB" id="A0A1G9GF73"/>
<protein>
    <submittedName>
        <fullName evidence="2">Alpha/beta hydrolase family protein</fullName>
    </submittedName>
</protein>
<feature type="domain" description="AB hydrolase-1" evidence="1">
    <location>
        <begin position="10"/>
        <end position="82"/>
    </location>
</feature>
<evidence type="ECO:0000259" key="1">
    <source>
        <dbReference type="Pfam" id="PF12697"/>
    </source>
</evidence>
<evidence type="ECO:0000313" key="3">
    <source>
        <dbReference type="Proteomes" id="UP000199050"/>
    </source>
</evidence>
<dbReference type="GO" id="GO:0016787">
    <property type="term" value="F:hydrolase activity"/>
    <property type="evidence" value="ECO:0007669"/>
    <property type="project" value="UniProtKB-KW"/>
</dbReference>
<gene>
    <name evidence="2" type="ORF">SAMN05216192_16428</name>
</gene>
<dbReference type="Gene3D" id="3.40.50.1820">
    <property type="entry name" value="alpha/beta hydrolase"/>
    <property type="match status" value="1"/>
</dbReference>
<keyword evidence="2" id="KW-0378">Hydrolase</keyword>
<sequence length="92" mass="9954">MHKHIHLESGMGMSRSCWGLVQPLIGEATRAVVYDRAGIGRSEADSAPQTLARIAGDLSFLLQQLGSGPFILVGHSRGDWLSVLWQPHLAPP</sequence>
<dbReference type="STRING" id="1174501.SAMN05216192_16428"/>
<evidence type="ECO:0000313" key="2">
    <source>
        <dbReference type="EMBL" id="SDK99232.1"/>
    </source>
</evidence>
<accession>A0A1G9GF73</accession>
<name>A0A1G9GF73_9BACL</name>
<dbReference type="EMBL" id="FNDX01000064">
    <property type="protein sequence ID" value="SDK99232.1"/>
    <property type="molecule type" value="Genomic_DNA"/>
</dbReference>
<dbReference type="RefSeq" id="WP_090719927.1">
    <property type="nucleotide sequence ID" value="NZ_CBCSKY010000067.1"/>
</dbReference>
<dbReference type="SUPFAM" id="SSF53474">
    <property type="entry name" value="alpha/beta-Hydrolases"/>
    <property type="match status" value="1"/>
</dbReference>
<keyword evidence="3" id="KW-1185">Reference proteome</keyword>
<dbReference type="InterPro" id="IPR029058">
    <property type="entry name" value="AB_hydrolase_fold"/>
</dbReference>
<dbReference type="Proteomes" id="UP000199050">
    <property type="component" value="Unassembled WGS sequence"/>
</dbReference>
<organism evidence="2 3">
    <name type="scientific">Paenibacillus typhae</name>
    <dbReference type="NCBI Taxonomy" id="1174501"/>
    <lineage>
        <taxon>Bacteria</taxon>
        <taxon>Bacillati</taxon>
        <taxon>Bacillota</taxon>
        <taxon>Bacilli</taxon>
        <taxon>Bacillales</taxon>
        <taxon>Paenibacillaceae</taxon>
        <taxon>Paenibacillus</taxon>
    </lineage>
</organism>
<dbReference type="Pfam" id="PF12697">
    <property type="entry name" value="Abhydrolase_6"/>
    <property type="match status" value="1"/>
</dbReference>
<dbReference type="InterPro" id="IPR000073">
    <property type="entry name" value="AB_hydrolase_1"/>
</dbReference>